<organism evidence="1 2">
    <name type="scientific">Microbulbifer epialgicus</name>
    <dbReference type="NCBI Taxonomy" id="393907"/>
    <lineage>
        <taxon>Bacteria</taxon>
        <taxon>Pseudomonadati</taxon>
        <taxon>Pseudomonadota</taxon>
        <taxon>Gammaproteobacteria</taxon>
        <taxon>Cellvibrionales</taxon>
        <taxon>Microbulbiferaceae</taxon>
        <taxon>Microbulbifer</taxon>
    </lineage>
</organism>
<protein>
    <submittedName>
        <fullName evidence="1">Uncharacterized protein</fullName>
    </submittedName>
</protein>
<reference evidence="1 2" key="1">
    <citation type="submission" date="2024-08" db="EMBL/GenBank/DDBJ databases">
        <authorList>
            <person name="Ishaq N."/>
        </authorList>
    </citation>
    <scope>NUCLEOTIDE SEQUENCE [LARGE SCALE GENOMIC DNA]</scope>
    <source>
        <strain evidence="1 2">DSM 18651</strain>
    </source>
</reference>
<proteinExistence type="predicted"/>
<dbReference type="EMBL" id="JBGMEK010000002">
    <property type="protein sequence ID" value="MFA0809601.1"/>
    <property type="molecule type" value="Genomic_DNA"/>
</dbReference>
<keyword evidence="2" id="KW-1185">Reference proteome</keyword>
<gene>
    <name evidence="1" type="ORF">ACCI49_01615</name>
</gene>
<name>A0ABV4NUE8_9GAMM</name>
<evidence type="ECO:0000313" key="2">
    <source>
        <dbReference type="Proteomes" id="UP001569428"/>
    </source>
</evidence>
<accession>A0ABV4NUE8</accession>
<sequence length="48" mass="5338">MAEAVKAEERVRTAKDVEVAERDKRIEIIEAQKAIERQVTGIKVMAGA</sequence>
<evidence type="ECO:0000313" key="1">
    <source>
        <dbReference type="EMBL" id="MFA0809601.1"/>
    </source>
</evidence>
<dbReference type="RefSeq" id="WP_371837220.1">
    <property type="nucleotide sequence ID" value="NZ_JBGMEK010000002.1"/>
</dbReference>
<dbReference type="Proteomes" id="UP001569428">
    <property type="component" value="Unassembled WGS sequence"/>
</dbReference>
<comment type="caution">
    <text evidence="1">The sequence shown here is derived from an EMBL/GenBank/DDBJ whole genome shotgun (WGS) entry which is preliminary data.</text>
</comment>